<reference evidence="1 2" key="1">
    <citation type="submission" date="2021-03" db="EMBL/GenBank/DDBJ databases">
        <title>novel species isolated from a fishpond in China.</title>
        <authorList>
            <person name="Lu H."/>
            <person name="Cai Z."/>
        </authorList>
    </citation>
    <scope>NUCLEOTIDE SEQUENCE [LARGE SCALE GENOMIC DNA]</scope>
    <source>
        <strain evidence="1 2">JCM 31546</strain>
    </source>
</reference>
<evidence type="ECO:0000313" key="1">
    <source>
        <dbReference type="EMBL" id="MBN7802419.1"/>
    </source>
</evidence>
<organism evidence="1 2">
    <name type="scientific">Algoriphagus aestuariicola</name>
    <dbReference type="NCBI Taxonomy" id="1852016"/>
    <lineage>
        <taxon>Bacteria</taxon>
        <taxon>Pseudomonadati</taxon>
        <taxon>Bacteroidota</taxon>
        <taxon>Cytophagia</taxon>
        <taxon>Cytophagales</taxon>
        <taxon>Cyclobacteriaceae</taxon>
        <taxon>Algoriphagus</taxon>
    </lineage>
</organism>
<accession>A0ABS3BT08</accession>
<dbReference type="EMBL" id="JAFKCW010000003">
    <property type="protein sequence ID" value="MBN7802419.1"/>
    <property type="molecule type" value="Genomic_DNA"/>
</dbReference>
<protein>
    <submittedName>
        <fullName evidence="1">Uncharacterized protein</fullName>
    </submittedName>
</protein>
<name>A0ABS3BT08_9BACT</name>
<evidence type="ECO:0000313" key="2">
    <source>
        <dbReference type="Proteomes" id="UP000664698"/>
    </source>
</evidence>
<dbReference type="RefSeq" id="WP_206570409.1">
    <property type="nucleotide sequence ID" value="NZ_JAFKCW010000003.1"/>
</dbReference>
<keyword evidence="2" id="KW-1185">Reference proteome</keyword>
<comment type="caution">
    <text evidence="1">The sequence shown here is derived from an EMBL/GenBank/DDBJ whole genome shotgun (WGS) entry which is preliminary data.</text>
</comment>
<proteinExistence type="predicted"/>
<dbReference type="Proteomes" id="UP000664698">
    <property type="component" value="Unassembled WGS sequence"/>
</dbReference>
<gene>
    <name evidence="1" type="ORF">J0A67_16215</name>
</gene>
<sequence length="109" mass="12762">MKVTKYTILKILKVGHDTSMRGEGISMHEALYRLNYKTIRHDISAENLHSTIELNPEIINEWVLYSEDKRTDGGYGLQGEKLETLNLNEQVKLTADYVLRELDFWSQYQ</sequence>